<dbReference type="Proteomes" id="UP001615550">
    <property type="component" value="Unassembled WGS sequence"/>
</dbReference>
<accession>A0ABW8D4Q8</accession>
<reference evidence="2 3" key="1">
    <citation type="submission" date="2024-08" db="EMBL/GenBank/DDBJ databases">
        <title>Draft Genome Sequence of Legionella lytica strain DSB2004, Isolated From a Fire Sprinkler System.</title>
        <authorList>
            <person name="Everhart A.D."/>
            <person name="Kidane D.T."/>
            <person name="Farone A.L."/>
            <person name="Farone M.B."/>
        </authorList>
    </citation>
    <scope>NUCLEOTIDE SEQUENCE [LARGE SCALE GENOMIC DNA]</scope>
    <source>
        <strain evidence="2 3">DSB2004</strain>
    </source>
</reference>
<dbReference type="EMBL" id="JBGORX010000001">
    <property type="protein sequence ID" value="MFJ1266941.1"/>
    <property type="molecule type" value="Genomic_DNA"/>
</dbReference>
<protein>
    <submittedName>
        <fullName evidence="2">Uncharacterized protein</fullName>
    </submittedName>
</protein>
<evidence type="ECO:0000313" key="2">
    <source>
        <dbReference type="EMBL" id="MFJ1266941.1"/>
    </source>
</evidence>
<proteinExistence type="predicted"/>
<evidence type="ECO:0000313" key="3">
    <source>
        <dbReference type="Proteomes" id="UP001615550"/>
    </source>
</evidence>
<sequence>MVDFTGIVSMIGWGIQNPGSALAAAISAALVAVFIGSGVDRNTADQVRLAERRLRSHYFWQQREGHFLMAVEEDVAILENRTAAAA</sequence>
<keyword evidence="1" id="KW-1133">Transmembrane helix</keyword>
<organism evidence="2 3">
    <name type="scientific">Legionella lytica</name>
    <dbReference type="NCBI Taxonomy" id="96232"/>
    <lineage>
        <taxon>Bacteria</taxon>
        <taxon>Pseudomonadati</taxon>
        <taxon>Pseudomonadota</taxon>
        <taxon>Gammaproteobacteria</taxon>
        <taxon>Legionellales</taxon>
        <taxon>Legionellaceae</taxon>
        <taxon>Legionella</taxon>
    </lineage>
</organism>
<name>A0ABW8D4Q8_9GAMM</name>
<dbReference type="RefSeq" id="WP_400185390.1">
    <property type="nucleotide sequence ID" value="NZ_JBGORX010000001.1"/>
</dbReference>
<keyword evidence="1" id="KW-0472">Membrane</keyword>
<keyword evidence="3" id="KW-1185">Reference proteome</keyword>
<comment type="caution">
    <text evidence="2">The sequence shown here is derived from an EMBL/GenBank/DDBJ whole genome shotgun (WGS) entry which is preliminary data.</text>
</comment>
<evidence type="ECO:0000256" key="1">
    <source>
        <dbReference type="SAM" id="Phobius"/>
    </source>
</evidence>
<gene>
    <name evidence="2" type="ORF">ACD661_00055</name>
</gene>
<keyword evidence="1" id="KW-0812">Transmembrane</keyword>
<feature type="transmembrane region" description="Helical" evidence="1">
    <location>
        <begin position="20"/>
        <end position="39"/>
    </location>
</feature>